<feature type="compositionally biased region" description="Acidic residues" evidence="1">
    <location>
        <begin position="76"/>
        <end position="98"/>
    </location>
</feature>
<organism evidence="2 3">
    <name type="scientific">Phytophthora fragariaefolia</name>
    <dbReference type="NCBI Taxonomy" id="1490495"/>
    <lineage>
        <taxon>Eukaryota</taxon>
        <taxon>Sar</taxon>
        <taxon>Stramenopiles</taxon>
        <taxon>Oomycota</taxon>
        <taxon>Peronosporomycetes</taxon>
        <taxon>Peronosporales</taxon>
        <taxon>Peronosporaceae</taxon>
        <taxon>Phytophthora</taxon>
    </lineage>
</organism>
<feature type="region of interest" description="Disordered" evidence="1">
    <location>
        <begin position="380"/>
        <end position="402"/>
    </location>
</feature>
<comment type="caution">
    <text evidence="2">The sequence shown here is derived from an EMBL/GenBank/DDBJ whole genome shotgun (WGS) entry which is preliminary data.</text>
</comment>
<evidence type="ECO:0000256" key="1">
    <source>
        <dbReference type="SAM" id="MobiDB-lite"/>
    </source>
</evidence>
<feature type="region of interest" description="Disordered" evidence="1">
    <location>
        <begin position="213"/>
        <end position="253"/>
    </location>
</feature>
<evidence type="ECO:0000313" key="3">
    <source>
        <dbReference type="Proteomes" id="UP001165121"/>
    </source>
</evidence>
<reference evidence="2" key="1">
    <citation type="submission" date="2023-04" db="EMBL/GenBank/DDBJ databases">
        <title>Phytophthora fragariaefolia NBRC 109709.</title>
        <authorList>
            <person name="Ichikawa N."/>
            <person name="Sato H."/>
            <person name="Tonouchi N."/>
        </authorList>
    </citation>
    <scope>NUCLEOTIDE SEQUENCE</scope>
    <source>
        <strain evidence="2">NBRC 109709</strain>
    </source>
</reference>
<keyword evidence="3" id="KW-1185">Reference proteome</keyword>
<sequence>MVGSTSSVQTLIDQFELMAQTNGVPAAPRSWSVAGSKKAELPPQPKSHNSTVNGGSSSIGKQRPRTQSAPVQMLLETEEIPEVDEPAEEPEQESEEEIESKPVTPAKPAVYRNLTIKTLESDDDDDTKTLNSYEGESDADSTAKSTSYTIVPRSPSSFSTASTGSLDSLLSSLDMFLPECLQASRETSSDISKLVKPTVCHSRRSSLPENLQSIKNPKLIPPTSYRRASLTGKSSSSITKETGIPTLPKSRRSSLYTAKDAASVSSTQAIPRRASLSSVVAPPTARSTRRFSESARGAPAVVASPRATRSNAMSLPRYMDYDSSPRFAATKARNLERRRQLEERNRNLTADKCKYAASKTPRRPRTPEWQGRLDQVRSRLFDDNLSRAAKTTTTRRQSTSRV</sequence>
<feature type="region of interest" description="Disordered" evidence="1">
    <location>
        <begin position="24"/>
        <end position="163"/>
    </location>
</feature>
<feature type="compositionally biased region" description="Polar residues" evidence="1">
    <location>
        <begin position="129"/>
        <end position="149"/>
    </location>
</feature>
<proteinExistence type="predicted"/>
<dbReference type="EMBL" id="BSXT01000043">
    <property type="protein sequence ID" value="GMF15865.1"/>
    <property type="molecule type" value="Genomic_DNA"/>
</dbReference>
<feature type="compositionally biased region" description="Low complexity" evidence="1">
    <location>
        <begin position="386"/>
        <end position="402"/>
    </location>
</feature>
<evidence type="ECO:0000313" key="2">
    <source>
        <dbReference type="EMBL" id="GMF15865.1"/>
    </source>
</evidence>
<protein>
    <submittedName>
        <fullName evidence="2">Unnamed protein product</fullName>
    </submittedName>
</protein>
<dbReference type="OrthoDB" id="120721at2759"/>
<dbReference type="Proteomes" id="UP001165121">
    <property type="component" value="Unassembled WGS sequence"/>
</dbReference>
<feature type="region of interest" description="Disordered" evidence="1">
    <location>
        <begin position="275"/>
        <end position="305"/>
    </location>
</feature>
<feature type="compositionally biased region" description="Polar residues" evidence="1">
    <location>
        <begin position="231"/>
        <end position="240"/>
    </location>
</feature>
<gene>
    <name evidence="2" type="ORF">Pfra01_000059400</name>
</gene>
<feature type="compositionally biased region" description="Low complexity" evidence="1">
    <location>
        <begin position="154"/>
        <end position="163"/>
    </location>
</feature>
<name>A0A9W6TII4_9STRA</name>
<accession>A0A9W6TII4</accession>
<dbReference type="AlphaFoldDB" id="A0A9W6TII4"/>
<feature type="compositionally biased region" description="Polar residues" evidence="1">
    <location>
        <begin position="46"/>
        <end position="70"/>
    </location>
</feature>